<dbReference type="EMBL" id="JABDTM020022392">
    <property type="protein sequence ID" value="KAH0815919.1"/>
    <property type="molecule type" value="Genomic_DNA"/>
</dbReference>
<gene>
    <name evidence="1" type="ORF">GEV33_006872</name>
</gene>
<sequence length="333" mass="38397">MTAEQREIKRVKDKTYYQKKKAEKKVKPIAQMTEQEKRKQRKHWKKASQKYRSFATLSDNLDHQAHAVWVHMKPILTTILENKDVDTLQIYSDGPTSQYRNRTNINLWLQTLINEFKQITKATWIFSEPGHGKGPMDGVGGHLKRTADSHVLMGKDIKTALDFVNLFTESVIQVKVIPDDDIARAKNIVPKTLDAMPGIMNITKITWERGPEVLIRLYRYEHFHKELKLTTFSNNLNVKSIELMDVSIESPNPEKPMDTNDFEDLTFEKKQKSNSVQAEQNLFHLPQPTVYRQTPEIPITATGASRQLLRVAYSRTCSTSVIRSYITVAPTET</sequence>
<dbReference type="AlphaFoldDB" id="A0A8J6LBL8"/>
<proteinExistence type="predicted"/>
<comment type="caution">
    <text evidence="1">The sequence shown here is derived from an EMBL/GenBank/DDBJ whole genome shotgun (WGS) entry which is preliminary data.</text>
</comment>
<reference evidence="1" key="1">
    <citation type="journal article" date="2020" name="J Insects Food Feed">
        <title>The yellow mealworm (Tenebrio molitor) genome: a resource for the emerging insects as food and feed industry.</title>
        <authorList>
            <person name="Eriksson T."/>
            <person name="Andere A."/>
            <person name="Kelstrup H."/>
            <person name="Emery V."/>
            <person name="Picard C."/>
        </authorList>
    </citation>
    <scope>NUCLEOTIDE SEQUENCE</scope>
    <source>
        <strain evidence="1">Stoneville</strain>
        <tissue evidence="1">Whole head</tissue>
    </source>
</reference>
<name>A0A8J6LBL8_TENMO</name>
<dbReference type="PANTHER" id="PTHR46601:SF1">
    <property type="entry name" value="ADF-H DOMAIN-CONTAINING PROTEIN"/>
    <property type="match status" value="1"/>
</dbReference>
<accession>A0A8J6LBL8</accession>
<dbReference type="Proteomes" id="UP000719412">
    <property type="component" value="Unassembled WGS sequence"/>
</dbReference>
<dbReference type="PANTHER" id="PTHR46601">
    <property type="entry name" value="ULP_PROTEASE DOMAIN-CONTAINING PROTEIN"/>
    <property type="match status" value="1"/>
</dbReference>
<evidence type="ECO:0000313" key="1">
    <source>
        <dbReference type="EMBL" id="KAH0815919.1"/>
    </source>
</evidence>
<protein>
    <submittedName>
        <fullName evidence="1">Uncharacterized protein</fullName>
    </submittedName>
</protein>
<evidence type="ECO:0000313" key="2">
    <source>
        <dbReference type="Proteomes" id="UP000719412"/>
    </source>
</evidence>
<reference evidence="1" key="2">
    <citation type="submission" date="2021-08" db="EMBL/GenBank/DDBJ databases">
        <authorList>
            <person name="Eriksson T."/>
        </authorList>
    </citation>
    <scope>NUCLEOTIDE SEQUENCE</scope>
    <source>
        <strain evidence="1">Stoneville</strain>
        <tissue evidence="1">Whole head</tissue>
    </source>
</reference>
<keyword evidence="2" id="KW-1185">Reference proteome</keyword>
<organism evidence="1 2">
    <name type="scientific">Tenebrio molitor</name>
    <name type="common">Yellow mealworm beetle</name>
    <dbReference type="NCBI Taxonomy" id="7067"/>
    <lineage>
        <taxon>Eukaryota</taxon>
        <taxon>Metazoa</taxon>
        <taxon>Ecdysozoa</taxon>
        <taxon>Arthropoda</taxon>
        <taxon>Hexapoda</taxon>
        <taxon>Insecta</taxon>
        <taxon>Pterygota</taxon>
        <taxon>Neoptera</taxon>
        <taxon>Endopterygota</taxon>
        <taxon>Coleoptera</taxon>
        <taxon>Polyphaga</taxon>
        <taxon>Cucujiformia</taxon>
        <taxon>Tenebrionidae</taxon>
        <taxon>Tenebrio</taxon>
    </lineage>
</organism>